<dbReference type="InterPro" id="IPR023214">
    <property type="entry name" value="HAD_sf"/>
</dbReference>
<dbReference type="Gene3D" id="3.40.50.1000">
    <property type="entry name" value="HAD superfamily/HAD-like"/>
    <property type="match status" value="1"/>
</dbReference>
<dbReference type="Proteomes" id="UP000009311">
    <property type="component" value="Unassembled WGS sequence"/>
</dbReference>
<dbReference type="PATRIC" id="fig|1423790.3.peg.343"/>
<dbReference type="GO" id="GO:0016791">
    <property type="term" value="F:phosphatase activity"/>
    <property type="evidence" value="ECO:0007669"/>
    <property type="project" value="TreeGrafter"/>
</dbReference>
<dbReference type="NCBIfam" id="TIGR00099">
    <property type="entry name" value="Cof-subfamily"/>
    <property type="match status" value="1"/>
</dbReference>
<dbReference type="EMBL" id="CAKD01000021">
    <property type="protein sequence ID" value="CCI85370.1"/>
    <property type="molecule type" value="Genomic_DNA"/>
</dbReference>
<dbReference type="InterPro" id="IPR006379">
    <property type="entry name" value="HAD-SF_hydro_IIB"/>
</dbReference>
<evidence type="ECO:0000313" key="1">
    <source>
        <dbReference type="EMBL" id="CCI85370.1"/>
    </source>
</evidence>
<dbReference type="PROSITE" id="PS01229">
    <property type="entry name" value="COF_2"/>
    <property type="match status" value="1"/>
</dbReference>
<dbReference type="GO" id="GO:0000287">
    <property type="term" value="F:magnesium ion binding"/>
    <property type="evidence" value="ECO:0007669"/>
    <property type="project" value="TreeGrafter"/>
</dbReference>
<dbReference type="NCBIfam" id="NF007806">
    <property type="entry name" value="PRK10513.1"/>
    <property type="match status" value="1"/>
</dbReference>
<dbReference type="PANTHER" id="PTHR10000:SF8">
    <property type="entry name" value="HAD SUPERFAMILY HYDROLASE-LIKE, TYPE 3"/>
    <property type="match status" value="1"/>
</dbReference>
<dbReference type="STRING" id="1423790.BN53_04620"/>
<name>I7JY97_9LACO</name>
<dbReference type="GO" id="GO:0005829">
    <property type="term" value="C:cytosol"/>
    <property type="evidence" value="ECO:0007669"/>
    <property type="project" value="TreeGrafter"/>
</dbReference>
<dbReference type="AlphaFoldDB" id="I7JY97"/>
<dbReference type="InterPro" id="IPR036412">
    <property type="entry name" value="HAD-like_sf"/>
</dbReference>
<organism evidence="1 2">
    <name type="scientific">Lactobacillus pasteurii DSM 23907 = CRBIP 24.76</name>
    <dbReference type="NCBI Taxonomy" id="1423790"/>
    <lineage>
        <taxon>Bacteria</taxon>
        <taxon>Bacillati</taxon>
        <taxon>Bacillota</taxon>
        <taxon>Bacilli</taxon>
        <taxon>Lactobacillales</taxon>
        <taxon>Lactobacillaceae</taxon>
        <taxon>Lactobacillus</taxon>
    </lineage>
</organism>
<dbReference type="SUPFAM" id="SSF56784">
    <property type="entry name" value="HAD-like"/>
    <property type="match status" value="1"/>
</dbReference>
<dbReference type="Gene3D" id="3.30.1240.10">
    <property type="match status" value="1"/>
</dbReference>
<comment type="caution">
    <text evidence="1">The sequence shown here is derived from an EMBL/GenBank/DDBJ whole genome shotgun (WGS) entry which is preliminary data.</text>
</comment>
<dbReference type="RefSeq" id="WP_009559922.1">
    <property type="nucleotide sequence ID" value="NZ_AYZN01000001.1"/>
</dbReference>
<dbReference type="NCBIfam" id="TIGR01484">
    <property type="entry name" value="HAD-SF-IIB"/>
    <property type="match status" value="1"/>
</dbReference>
<proteinExistence type="predicted"/>
<dbReference type="SFLD" id="SFLDS00003">
    <property type="entry name" value="Haloacid_Dehalogenase"/>
    <property type="match status" value="1"/>
</dbReference>
<dbReference type="Pfam" id="PF08282">
    <property type="entry name" value="Hydrolase_3"/>
    <property type="match status" value="1"/>
</dbReference>
<sequence>MSKIKLVAIDIDGTLVNSQKEITAAVREAIQASRQKGVKVVITTGRPLSGAKKYLKELNLDNAADEYVISFNGAAVETTAGEVIFQKGLNYTDYVDLEAIARKLNLHFHAVGLDRIYTAEKDIAPYTLYNSRIVNLGISYRTPAEMKNIKIIKAMYIDQEEYLDEQIQSPLLKAMQGQVNLSKTEPFYYEATAAGINKGFALKTLTEHLNLSSDQVMAIGDQANDLSMIEYAGVGVAMGNAVEITKAGADYVSADCDHDGVAVALNKFID</sequence>
<reference evidence="1 2" key="1">
    <citation type="submission" date="2012-06" db="EMBL/GenBank/DDBJ databases">
        <title>Draft Genome Sequence of Lactobacillus pasteurii CRBIP 24.76T.</title>
        <authorList>
            <person name="Cousin S."/>
            <person name="Bouchier C."/>
            <person name="Loux V."/>
            <person name="Ma L."/>
            <person name="Creno S."/>
            <person name="Bizet C."/>
            <person name="Clermont D."/>
        </authorList>
    </citation>
    <scope>NUCLEOTIDE SEQUENCE [LARGE SCALE GENOMIC DNA]</scope>
    <source>
        <strain evidence="2">CRBIP 24.76T</strain>
    </source>
</reference>
<keyword evidence="1" id="KW-0378">Hydrolase</keyword>
<protein>
    <submittedName>
        <fullName evidence="1">Cof-like hydrolase</fullName>
    </submittedName>
</protein>
<gene>
    <name evidence="1" type="ORF">BN53_04620</name>
</gene>
<dbReference type="eggNOG" id="COG0561">
    <property type="taxonomic scope" value="Bacteria"/>
</dbReference>
<dbReference type="SFLD" id="SFLDG01140">
    <property type="entry name" value="C2.B:_Phosphomannomutase_and_P"/>
    <property type="match status" value="1"/>
</dbReference>
<evidence type="ECO:0000313" key="2">
    <source>
        <dbReference type="Proteomes" id="UP000009311"/>
    </source>
</evidence>
<accession>I7JY97</accession>
<dbReference type="SFLD" id="SFLDG01144">
    <property type="entry name" value="C2.B.4:_PGP_Like"/>
    <property type="match status" value="1"/>
</dbReference>
<dbReference type="CDD" id="cd07516">
    <property type="entry name" value="HAD_Pase"/>
    <property type="match status" value="1"/>
</dbReference>
<keyword evidence="2" id="KW-1185">Reference proteome</keyword>
<dbReference type="InterPro" id="IPR000150">
    <property type="entry name" value="Cof"/>
</dbReference>
<dbReference type="PROSITE" id="PS01228">
    <property type="entry name" value="COF_1"/>
    <property type="match status" value="1"/>
</dbReference>
<dbReference type="OrthoDB" id="9790031at2"/>
<dbReference type="PANTHER" id="PTHR10000">
    <property type="entry name" value="PHOSPHOSERINE PHOSPHATASE"/>
    <property type="match status" value="1"/>
</dbReference>